<proteinExistence type="predicted"/>
<dbReference type="PANTHER" id="PTHR32305:SF15">
    <property type="entry name" value="PROTEIN RHSA-RELATED"/>
    <property type="match status" value="1"/>
</dbReference>
<comment type="caution">
    <text evidence="5">The sequence shown here is derived from an EMBL/GenBank/DDBJ whole genome shotgun (WGS) entry which is preliminary data.</text>
</comment>
<evidence type="ECO:0000256" key="2">
    <source>
        <dbReference type="SAM" id="MobiDB-lite"/>
    </source>
</evidence>
<dbReference type="NCBIfam" id="NF033679">
    <property type="entry name" value="DNRLRE_dom"/>
    <property type="match status" value="1"/>
</dbReference>
<dbReference type="InterPro" id="IPR050708">
    <property type="entry name" value="T6SS_VgrG/RHS"/>
</dbReference>
<dbReference type="InterPro" id="IPR056823">
    <property type="entry name" value="TEN-like_YD-shell"/>
</dbReference>
<dbReference type="PANTHER" id="PTHR32305">
    <property type="match status" value="1"/>
</dbReference>
<reference evidence="5 6" key="1">
    <citation type="submission" date="2024-09" db="EMBL/GenBank/DDBJ databases">
        <authorList>
            <person name="Sun Q."/>
            <person name="Mori K."/>
        </authorList>
    </citation>
    <scope>NUCLEOTIDE SEQUENCE [LARGE SCALE GENOMIC DNA]</scope>
    <source>
        <strain evidence="5 6">CGMCC 1.15906</strain>
    </source>
</reference>
<dbReference type="Proteomes" id="UP001589890">
    <property type="component" value="Unassembled WGS sequence"/>
</dbReference>
<evidence type="ECO:0000259" key="3">
    <source>
        <dbReference type="Pfam" id="PF20148"/>
    </source>
</evidence>
<sequence length="2044" mass="216660">MFPVPKTRLSRAYPGPRSARWIGVTVGVALVATIVQAPNSVAIPAEQPDAPVELPLERPDEAAAVVTAKMTGKPVLITGKTTETTEYRALPSGKIEATVAAGPVRMRDEDGEWTDVDVTLVRQPDGSIAPEAHPYGLKLAGATKGKTDHDLVTLGTAGKRSTLGWSGPLPAPVLDGNVATYREVKPGVDLVVEATRTGYQQHLLVKSRAAAAQLKQLRMPWKADGMTAKLDGKGGLSVRSAGVADRDVPAPLMWDATVDKASGEHTRRAPVRLGLAKDALVLTPDAAFLSDPKTVYPVTIDPSQSAGASFDTFVQNTFSSDQSASTELKLGTFDGGATKARSFLRFDNQEWLWDKQIQAATLSLWESHSFSCAAAGWEAWRTGEVTNAARWNAQPAELEKVGTSTQTKGFSTSCGDGWVTIPVTAAFQHTATTHASKTNIGIKAASETTNAGWKRFASREAASNPPKVTITYQTKTAVTARTTVPETVCATGANRPYISTRTPQLRAQISDGLGAAVHGNFEWQPIGGLTTTATEGPGASGAWMGTTIPAGALVEGGSYAWRVQGTDGTTPGAWSDWCEFTVDTVAPASAPTVSSTTYPVGQWSGAAGTAGTFTFGASGASDVVAYEYGVDTNPPDEVVNASTPGATTSISITPTADGPHTLWVRTRDRAGNRSPLTAYEFAVGGGAVIAPKNGDVSAAKTAIVGTGRSTATGVTYQWRRGDTDAWVTIPTAHVKVAAGGGAVTWPLPTSGNGQFPKLNWDLEATLAAIDAQSIPRDGPVQIRGNFTGGTAASSGAVKLTFDRNLATAASEDVGPGEVNLLTGNLTMSETDVSVDSYGSDLTVSRTYNTRQSASTDSSGMFGPGWISGAVVDEAQTPYTSLDVFGTLIQVGTPEGDTVGFTARDGVNFDPEVGQASLKLSYASTTDTYKLTDEQGSIVTFGRVTGTAAGQYYPKATTLPGSNQTTTYNWEKVTIGGAEVVRPVRMLAPVPDGVNCATMTRGCRALNFTYATATTATGTTDATWGDYLGRVKEISFTAWDPDLATPALRTVAVARYSYDNAGRLRSAWDPRLDSGSNRIGDVYSYQSDGVLSTAKTAGQEPWQLSYTTLPNDPAIGRISKVSRSALTAGTSVETVVYKVPLSGAGAPYDLSPGQTKRWGQAEAPTDASAVFPADQVPSGNPATGTLPSNWERATISYLDANGREVNTAAPGGHITTSWFDGYGNSVRALTAENRHRALNHSQADNDVAERTLAQAYSTVNNYSLDGERLESTLGPETEVRLSTGATVQGRHLTRNTYDQGAPASGGPYNVVTTTETQVRLWGASGTAVEADRRVTTTGYNWALRTPTVTTTDPGGLNQTVRTTFDPVTGLETSTTQVAGGTTTNTPATQKLIYYRATAGSGYSECDLRPEWANLVCRIQPGGQAATGPELPVKVQTYDMYNQQRVLIEKTSAGTLRTSTTKFDAAGRISEVSVVAAAGLGAAIPVQRTIYDPLTGNVLRTQSVVNGTVTAEIVRTYDTLGRITSYKDADGNLSTTTYDLVGRPATTSDGKATRTHGYDYRGLLTSVTDSHTGTYTGTHNADGQVVSETWPNGVKVDTRYDGSGEAAAITYSKPGCTSGDCTLFSEAVTGTATGQTARRVSTLSSQLYHQDAAGRVTAVQETVGEKCVTRTYGFNTATDRTSSSEYGPAADGSCQTTTPATSRTWTYDAANRVTTAGYAYDALGRTTTLPAIDTGAPGAGNVTVTYHADDLVDTVTQNGRTTDYALDVTGERIRSWTDNSTGEVVTNVNHYDGDDDSPVWTQEGAARFTRVVPGLSGMSAILDSDSGVPEWQIADLSGDIVATIHSGDEGLSSTSEANEYGELGDPEAVGKQRYGWLGSQQRAADAPSGIVLMGVRLYNPTTGRFLQIDPIWGAGCNAYEYVCADPVDKTDLDGKWMCWTKRCVMKAAAKKLKEWKKKVKRNKYVRWVWRKVVKNKYVKACIKGAGAGMLRKSFWAKYKRLPYKIGRWGIQGCAFGVVTTYAWKRVKKWLFHIPGPRPISPSSRSR</sequence>
<dbReference type="NCBIfam" id="TIGR03696">
    <property type="entry name" value="Rhs_assc_core"/>
    <property type="match status" value="1"/>
</dbReference>
<gene>
    <name evidence="5" type="ORF">ACFFGN_30850</name>
</gene>
<feature type="region of interest" description="Disordered" evidence="2">
    <location>
        <begin position="1677"/>
        <end position="1698"/>
    </location>
</feature>
<keyword evidence="6" id="KW-1185">Reference proteome</keyword>
<name>A0ABV6QV38_9ACTN</name>
<dbReference type="RefSeq" id="WP_380054905.1">
    <property type="nucleotide sequence ID" value="NZ_JBHLTC010000039.1"/>
</dbReference>
<dbReference type="InterPro" id="IPR022385">
    <property type="entry name" value="Rhs_assc_core"/>
</dbReference>
<dbReference type="InterPro" id="IPR045351">
    <property type="entry name" value="DUF6531"/>
</dbReference>
<dbReference type="Pfam" id="PF25023">
    <property type="entry name" value="TEN_YD-shell"/>
    <property type="match status" value="1"/>
</dbReference>
<evidence type="ECO:0000256" key="1">
    <source>
        <dbReference type="ARBA" id="ARBA00022737"/>
    </source>
</evidence>
<dbReference type="Pfam" id="PF20148">
    <property type="entry name" value="DUF6531"/>
    <property type="match status" value="1"/>
</dbReference>
<dbReference type="EMBL" id="JBHLTC010000039">
    <property type="protein sequence ID" value="MFC0628508.1"/>
    <property type="molecule type" value="Genomic_DNA"/>
</dbReference>
<evidence type="ECO:0000313" key="6">
    <source>
        <dbReference type="Proteomes" id="UP001589890"/>
    </source>
</evidence>
<dbReference type="NCBIfam" id="TIGR01643">
    <property type="entry name" value="YD_repeat_2x"/>
    <property type="match status" value="1"/>
</dbReference>
<evidence type="ECO:0000313" key="5">
    <source>
        <dbReference type="EMBL" id="MFC0628508.1"/>
    </source>
</evidence>
<keyword evidence="1" id="KW-0677">Repeat</keyword>
<feature type="domain" description="Teneurin-like YD-shell" evidence="4">
    <location>
        <begin position="1512"/>
        <end position="1608"/>
    </location>
</feature>
<protein>
    <submittedName>
        <fullName evidence="5">DNRLRE domain-containing protein</fullName>
    </submittedName>
</protein>
<evidence type="ECO:0000259" key="4">
    <source>
        <dbReference type="Pfam" id="PF25023"/>
    </source>
</evidence>
<organism evidence="5 6">
    <name type="scientific">Kribbella deserti</name>
    <dbReference type="NCBI Taxonomy" id="1926257"/>
    <lineage>
        <taxon>Bacteria</taxon>
        <taxon>Bacillati</taxon>
        <taxon>Actinomycetota</taxon>
        <taxon>Actinomycetes</taxon>
        <taxon>Propionibacteriales</taxon>
        <taxon>Kribbellaceae</taxon>
        <taxon>Kribbella</taxon>
    </lineage>
</organism>
<dbReference type="Gene3D" id="2.180.10.10">
    <property type="entry name" value="RHS repeat-associated core"/>
    <property type="match status" value="1"/>
</dbReference>
<feature type="domain" description="DUF6531" evidence="3">
    <location>
        <begin position="818"/>
        <end position="867"/>
    </location>
</feature>
<accession>A0ABV6QV38</accession>
<dbReference type="InterPro" id="IPR006530">
    <property type="entry name" value="YD"/>
</dbReference>